<protein>
    <recommendedName>
        <fullName evidence="2">protein-serine/threonine phosphatase</fullName>
        <ecNumber evidence="2">3.1.3.16</ecNumber>
    </recommendedName>
</protein>
<dbReference type="Pfam" id="PF03031">
    <property type="entry name" value="NIF"/>
    <property type="match status" value="1"/>
</dbReference>
<evidence type="ECO:0000256" key="1">
    <source>
        <dbReference type="ARBA" id="ARBA00004123"/>
    </source>
</evidence>
<dbReference type="Gene3D" id="3.40.50.1000">
    <property type="entry name" value="HAD superfamily/HAD-like"/>
    <property type="match status" value="1"/>
</dbReference>
<evidence type="ECO:0000259" key="8">
    <source>
        <dbReference type="SMART" id="SM00577"/>
    </source>
</evidence>
<keyword evidence="3" id="KW-0378">Hydrolase</keyword>
<dbReference type="AlphaFoldDB" id="A0A8S9LW78"/>
<evidence type="ECO:0000256" key="2">
    <source>
        <dbReference type="ARBA" id="ARBA00013081"/>
    </source>
</evidence>
<comment type="subcellular location">
    <subcellularLocation>
        <location evidence="1">Nucleus</location>
    </subcellularLocation>
</comment>
<dbReference type="PANTHER" id="PTHR23081">
    <property type="entry name" value="RNA POLYMERASE II CTD PHOSPHATASE"/>
    <property type="match status" value="1"/>
</dbReference>
<keyword evidence="7" id="KW-0732">Signal</keyword>
<feature type="domain" description="FCP1 homology" evidence="8">
    <location>
        <begin position="43"/>
        <end position="163"/>
    </location>
</feature>
<evidence type="ECO:0000313" key="9">
    <source>
        <dbReference type="EMBL" id="KAF2612230.1"/>
    </source>
</evidence>
<evidence type="ECO:0000256" key="6">
    <source>
        <dbReference type="ARBA" id="ARBA00048336"/>
    </source>
</evidence>
<evidence type="ECO:0000256" key="3">
    <source>
        <dbReference type="ARBA" id="ARBA00022801"/>
    </source>
</evidence>
<gene>
    <name evidence="9" type="ORF">F2Q70_00010179</name>
</gene>
<evidence type="ECO:0000256" key="5">
    <source>
        <dbReference type="ARBA" id="ARBA00047761"/>
    </source>
</evidence>
<sequence length="222" mass="25594">MKSFFGIVVFQFLFFTLSLAIRDSFFFTPEFDVSRNVSYDEIKKLVPSDPNNETFPSSPPVPIANIGMKRLVPSGPNNETSPPSPPHSIADFGVKRLVPSGPDRFYFGKRVITRDESPRIKTLDLVLADERGVIIVDDTRDVWPDHKGNLILISRYKYFRMKSSQHSKPYSEEKTDESESKSGLADVFKILKEVHYRFFRVREELESKDVRLLLQEIAFNRV</sequence>
<dbReference type="SUPFAM" id="SSF56784">
    <property type="entry name" value="HAD-like"/>
    <property type="match status" value="1"/>
</dbReference>
<evidence type="ECO:0000256" key="4">
    <source>
        <dbReference type="ARBA" id="ARBA00023242"/>
    </source>
</evidence>
<name>A0A8S9LW78_BRACR</name>
<dbReference type="InterPro" id="IPR004274">
    <property type="entry name" value="FCP1_dom"/>
</dbReference>
<comment type="catalytic activity">
    <reaction evidence="5">
        <text>O-phospho-L-seryl-[protein] + H2O = L-seryl-[protein] + phosphate</text>
        <dbReference type="Rhea" id="RHEA:20629"/>
        <dbReference type="Rhea" id="RHEA-COMP:9863"/>
        <dbReference type="Rhea" id="RHEA-COMP:11604"/>
        <dbReference type="ChEBI" id="CHEBI:15377"/>
        <dbReference type="ChEBI" id="CHEBI:29999"/>
        <dbReference type="ChEBI" id="CHEBI:43474"/>
        <dbReference type="ChEBI" id="CHEBI:83421"/>
        <dbReference type="EC" id="3.1.3.16"/>
    </reaction>
</comment>
<comment type="caution">
    <text evidence="9">The sequence shown here is derived from an EMBL/GenBank/DDBJ whole genome shotgun (WGS) entry which is preliminary data.</text>
</comment>
<dbReference type="EMBL" id="QGKY02000089">
    <property type="protein sequence ID" value="KAF2612230.1"/>
    <property type="molecule type" value="Genomic_DNA"/>
</dbReference>
<dbReference type="GO" id="GO:0008420">
    <property type="term" value="F:RNA polymerase II CTD heptapeptide repeat phosphatase activity"/>
    <property type="evidence" value="ECO:0007669"/>
    <property type="project" value="InterPro"/>
</dbReference>
<dbReference type="GO" id="GO:0005634">
    <property type="term" value="C:nucleus"/>
    <property type="evidence" value="ECO:0007669"/>
    <property type="project" value="UniProtKB-SubCell"/>
</dbReference>
<evidence type="ECO:0000256" key="7">
    <source>
        <dbReference type="SAM" id="SignalP"/>
    </source>
</evidence>
<keyword evidence="4" id="KW-0539">Nucleus</keyword>
<accession>A0A8S9LW78</accession>
<dbReference type="SMART" id="SM00577">
    <property type="entry name" value="CPDc"/>
    <property type="match status" value="1"/>
</dbReference>
<feature type="chain" id="PRO_5035897104" description="protein-serine/threonine phosphatase" evidence="7">
    <location>
        <begin position="21"/>
        <end position="222"/>
    </location>
</feature>
<feature type="signal peptide" evidence="7">
    <location>
        <begin position="1"/>
        <end position="20"/>
    </location>
</feature>
<dbReference type="InterPro" id="IPR023214">
    <property type="entry name" value="HAD_sf"/>
</dbReference>
<dbReference type="InterPro" id="IPR039189">
    <property type="entry name" value="Fcp1"/>
</dbReference>
<dbReference type="PANTHER" id="PTHR23081:SF26">
    <property type="entry name" value="RNA POLYMERASE II C-TERMINAL DOMAIN PHOSPHATASE-LIKE"/>
    <property type="match status" value="1"/>
</dbReference>
<comment type="catalytic activity">
    <reaction evidence="6">
        <text>O-phospho-L-threonyl-[protein] + H2O = L-threonyl-[protein] + phosphate</text>
        <dbReference type="Rhea" id="RHEA:47004"/>
        <dbReference type="Rhea" id="RHEA-COMP:11060"/>
        <dbReference type="Rhea" id="RHEA-COMP:11605"/>
        <dbReference type="ChEBI" id="CHEBI:15377"/>
        <dbReference type="ChEBI" id="CHEBI:30013"/>
        <dbReference type="ChEBI" id="CHEBI:43474"/>
        <dbReference type="ChEBI" id="CHEBI:61977"/>
        <dbReference type="EC" id="3.1.3.16"/>
    </reaction>
</comment>
<dbReference type="InterPro" id="IPR036412">
    <property type="entry name" value="HAD-like_sf"/>
</dbReference>
<proteinExistence type="predicted"/>
<dbReference type="EC" id="3.1.3.16" evidence="2"/>
<reference evidence="9" key="1">
    <citation type="submission" date="2019-12" db="EMBL/GenBank/DDBJ databases">
        <title>Genome sequencing and annotation of Brassica cretica.</title>
        <authorList>
            <person name="Studholme D.J."/>
            <person name="Sarris P.F."/>
        </authorList>
    </citation>
    <scope>NUCLEOTIDE SEQUENCE</scope>
    <source>
        <strain evidence="9">PFS-102/07</strain>
        <tissue evidence="9">Leaf</tissue>
    </source>
</reference>
<organism evidence="9">
    <name type="scientific">Brassica cretica</name>
    <name type="common">Mustard</name>
    <dbReference type="NCBI Taxonomy" id="69181"/>
    <lineage>
        <taxon>Eukaryota</taxon>
        <taxon>Viridiplantae</taxon>
        <taxon>Streptophyta</taxon>
        <taxon>Embryophyta</taxon>
        <taxon>Tracheophyta</taxon>
        <taxon>Spermatophyta</taxon>
        <taxon>Magnoliopsida</taxon>
        <taxon>eudicotyledons</taxon>
        <taxon>Gunneridae</taxon>
        <taxon>Pentapetalae</taxon>
        <taxon>rosids</taxon>
        <taxon>malvids</taxon>
        <taxon>Brassicales</taxon>
        <taxon>Brassicaceae</taxon>
        <taxon>Brassiceae</taxon>
        <taxon>Brassica</taxon>
    </lineage>
</organism>